<dbReference type="PRINTS" id="PR00080">
    <property type="entry name" value="SDRFAMILY"/>
</dbReference>
<dbReference type="OrthoDB" id="20590at2"/>
<dbReference type="AlphaFoldDB" id="A0A1G6XGD0"/>
<dbReference type="PANTHER" id="PTHR42760">
    <property type="entry name" value="SHORT-CHAIN DEHYDROGENASES/REDUCTASES FAMILY MEMBER"/>
    <property type="match status" value="1"/>
</dbReference>
<dbReference type="InterPro" id="IPR020904">
    <property type="entry name" value="Sc_DH/Rdtase_CS"/>
</dbReference>
<dbReference type="RefSeq" id="WP_091809626.1">
    <property type="nucleotide sequence ID" value="NZ_CP016353.1"/>
</dbReference>
<name>A0A1G6XGD0_9PSEU</name>
<reference evidence="3 4" key="1">
    <citation type="submission" date="2016-10" db="EMBL/GenBank/DDBJ databases">
        <authorList>
            <person name="de Groot N.N."/>
        </authorList>
    </citation>
    <scope>NUCLEOTIDE SEQUENCE [LARGE SCALE GENOMIC DNA]</scope>
    <source>
        <strain evidence="3 4">CGMCC 4.5506</strain>
    </source>
</reference>
<keyword evidence="4" id="KW-1185">Reference proteome</keyword>
<sequence length="263" mass="27365">MTTPSTVDRTAIVTGGAGGIGAAICARLALSGYTVVVTDIASEAADKVAAALPSPHGAKHRGFAGDLTSSAVNRELAKLADSPIGVIVNAVGISPKRNGRKIAFADLTDEEWHRIMAVNVAAPFFLVREAYSRMPADGTASIVNLLSITAKLGSGGQEDADFPPHLPSNVAYAASKAALQNLTASLSRELAGRRIRVNGVAPGFVRTPMMGEVPAEGRLLDQVPMKRFALPEEIADAVDFLVSDRAAYITGTSLDINGGWLTC</sequence>
<comment type="similarity">
    <text evidence="1">Belongs to the short-chain dehydrogenases/reductases (SDR) family.</text>
</comment>
<dbReference type="PROSITE" id="PS00061">
    <property type="entry name" value="ADH_SHORT"/>
    <property type="match status" value="1"/>
</dbReference>
<gene>
    <name evidence="3" type="ORF">SAMN05421630_11284</name>
</gene>
<protein>
    <submittedName>
        <fullName evidence="3">3-oxoacyl-[acyl-carrier protein] reductase</fullName>
    </submittedName>
</protein>
<organism evidence="3 4">
    <name type="scientific">Prauserella marina</name>
    <dbReference type="NCBI Taxonomy" id="530584"/>
    <lineage>
        <taxon>Bacteria</taxon>
        <taxon>Bacillati</taxon>
        <taxon>Actinomycetota</taxon>
        <taxon>Actinomycetes</taxon>
        <taxon>Pseudonocardiales</taxon>
        <taxon>Pseudonocardiaceae</taxon>
        <taxon>Prauserella</taxon>
    </lineage>
</organism>
<dbReference type="InterPro" id="IPR036291">
    <property type="entry name" value="NAD(P)-bd_dom_sf"/>
</dbReference>
<dbReference type="Proteomes" id="UP000199494">
    <property type="component" value="Unassembled WGS sequence"/>
</dbReference>
<evidence type="ECO:0000313" key="3">
    <source>
        <dbReference type="EMBL" id="SDD77284.1"/>
    </source>
</evidence>
<evidence type="ECO:0000256" key="1">
    <source>
        <dbReference type="ARBA" id="ARBA00006484"/>
    </source>
</evidence>
<keyword evidence="2" id="KW-0560">Oxidoreductase</keyword>
<dbReference type="PANTHER" id="PTHR42760:SF133">
    <property type="entry name" value="3-OXOACYL-[ACYL-CARRIER-PROTEIN] REDUCTASE"/>
    <property type="match status" value="1"/>
</dbReference>
<dbReference type="SUPFAM" id="SSF51735">
    <property type="entry name" value="NAD(P)-binding Rossmann-fold domains"/>
    <property type="match status" value="1"/>
</dbReference>
<accession>A0A1G6XGD0</accession>
<dbReference type="FunFam" id="3.40.50.720:FF:000084">
    <property type="entry name" value="Short-chain dehydrogenase reductase"/>
    <property type="match status" value="1"/>
</dbReference>
<evidence type="ECO:0000313" key="4">
    <source>
        <dbReference type="Proteomes" id="UP000199494"/>
    </source>
</evidence>
<dbReference type="Gene3D" id="3.40.50.720">
    <property type="entry name" value="NAD(P)-binding Rossmann-like Domain"/>
    <property type="match status" value="1"/>
</dbReference>
<evidence type="ECO:0000256" key="2">
    <source>
        <dbReference type="ARBA" id="ARBA00023002"/>
    </source>
</evidence>
<dbReference type="InterPro" id="IPR002347">
    <property type="entry name" value="SDR_fam"/>
</dbReference>
<dbReference type="EMBL" id="FMZE01000012">
    <property type="protein sequence ID" value="SDD77284.1"/>
    <property type="molecule type" value="Genomic_DNA"/>
</dbReference>
<proteinExistence type="inferred from homology"/>
<dbReference type="STRING" id="530584.SAMN05421630_11284"/>
<dbReference type="GO" id="GO:0016616">
    <property type="term" value="F:oxidoreductase activity, acting on the CH-OH group of donors, NAD or NADP as acceptor"/>
    <property type="evidence" value="ECO:0007669"/>
    <property type="project" value="TreeGrafter"/>
</dbReference>
<dbReference type="PRINTS" id="PR00081">
    <property type="entry name" value="GDHRDH"/>
</dbReference>
<dbReference type="Pfam" id="PF13561">
    <property type="entry name" value="adh_short_C2"/>
    <property type="match status" value="1"/>
</dbReference>